<accession>A0A3B1DKL6</accession>
<organism evidence="1">
    <name type="scientific">hydrothermal vent metagenome</name>
    <dbReference type="NCBI Taxonomy" id="652676"/>
    <lineage>
        <taxon>unclassified sequences</taxon>
        <taxon>metagenomes</taxon>
        <taxon>ecological metagenomes</taxon>
    </lineage>
</organism>
<name>A0A3B1DKL6_9ZZZZ</name>
<gene>
    <name evidence="1" type="ORF">MNBD_UNCLBAC01-1894</name>
</gene>
<evidence type="ECO:0008006" key="2">
    <source>
        <dbReference type="Google" id="ProtNLM"/>
    </source>
</evidence>
<dbReference type="AlphaFoldDB" id="A0A3B1DKL6"/>
<reference evidence="1" key="1">
    <citation type="submission" date="2018-06" db="EMBL/GenBank/DDBJ databases">
        <authorList>
            <person name="Zhirakovskaya E."/>
        </authorList>
    </citation>
    <scope>NUCLEOTIDE SEQUENCE</scope>
</reference>
<sequence length="82" mass="9410">MGKHAKLIIKILSGQSDYNIEFKDIVFFLLAKGFNQRTQGSHLVFTKKTVDERINLQPDGSKAKGYQVKQIRKILIKYGENL</sequence>
<protein>
    <recommendedName>
        <fullName evidence="2">Toxin HicA</fullName>
    </recommendedName>
</protein>
<evidence type="ECO:0000313" key="1">
    <source>
        <dbReference type="EMBL" id="VAX35530.1"/>
    </source>
</evidence>
<proteinExistence type="predicted"/>
<dbReference type="EMBL" id="UOGJ01000063">
    <property type="protein sequence ID" value="VAX35530.1"/>
    <property type="molecule type" value="Genomic_DNA"/>
</dbReference>